<dbReference type="GO" id="GO:0030145">
    <property type="term" value="F:manganese ion binding"/>
    <property type="evidence" value="ECO:0007669"/>
    <property type="project" value="InterPro"/>
</dbReference>
<evidence type="ECO:0000256" key="4">
    <source>
        <dbReference type="ARBA" id="ARBA00022723"/>
    </source>
</evidence>
<keyword evidence="4" id="KW-0479">Metal-binding</keyword>
<keyword evidence="3" id="KW-0964">Secreted</keyword>
<reference evidence="7 8" key="1">
    <citation type="submission" date="2017-03" db="EMBL/GenBank/DDBJ databases">
        <title>WGS assembly of Porphyra umbilicalis.</title>
        <authorList>
            <person name="Brawley S.H."/>
            <person name="Blouin N.A."/>
            <person name="Ficko-Blean E."/>
            <person name="Wheeler G.L."/>
            <person name="Lohr M."/>
            <person name="Goodson H.V."/>
            <person name="Jenkins J.W."/>
            <person name="Blaby-Haas C.E."/>
            <person name="Helliwell K.E."/>
            <person name="Chan C."/>
            <person name="Marriage T."/>
            <person name="Bhattacharya D."/>
            <person name="Klein A.S."/>
            <person name="Badis Y."/>
            <person name="Brodie J."/>
            <person name="Cao Y."/>
            <person name="Collen J."/>
            <person name="Dittami S.M."/>
            <person name="Gachon C.M."/>
            <person name="Green B.R."/>
            <person name="Karpowicz S."/>
            <person name="Kim J.W."/>
            <person name="Kudahl U."/>
            <person name="Lin S."/>
            <person name="Michel G."/>
            <person name="Mittag M."/>
            <person name="Olson B.J."/>
            <person name="Pangilinan J."/>
            <person name="Peng Y."/>
            <person name="Qiu H."/>
            <person name="Shu S."/>
            <person name="Singer J.T."/>
            <person name="Smith A.G."/>
            <person name="Sprecher B.N."/>
            <person name="Wagner V."/>
            <person name="Wang W."/>
            <person name="Wang Z.-Y."/>
            <person name="Yan J."/>
            <person name="Yarish C."/>
            <person name="Zoeuner-Riek S."/>
            <person name="Zhuang Y."/>
            <person name="Zou Y."/>
            <person name="Lindquist E.A."/>
            <person name="Grimwood J."/>
            <person name="Barry K."/>
            <person name="Rokhsar D.S."/>
            <person name="Schmutz J."/>
            <person name="Stiller J.W."/>
            <person name="Grossman A.R."/>
            <person name="Prochnik S.E."/>
        </authorList>
    </citation>
    <scope>NUCLEOTIDE SEQUENCE [LARGE SCALE GENOMIC DNA]</scope>
    <source>
        <strain evidence="7">4086291</strain>
    </source>
</reference>
<dbReference type="EMBL" id="KV918882">
    <property type="protein sequence ID" value="OSX76014.1"/>
    <property type="molecule type" value="Genomic_DNA"/>
</dbReference>
<dbReference type="InterPro" id="IPR001929">
    <property type="entry name" value="Germin"/>
</dbReference>
<comment type="subcellular location">
    <subcellularLocation>
        <location evidence="1">Secreted</location>
    </subcellularLocation>
</comment>
<dbReference type="PRINTS" id="PR00325">
    <property type="entry name" value="GERMIN"/>
</dbReference>
<keyword evidence="5" id="KW-0464">Manganese</keyword>
<name>A0A1X6P592_PORUM</name>
<dbReference type="AlphaFoldDB" id="A0A1X6P592"/>
<dbReference type="Gene3D" id="2.60.120.10">
    <property type="entry name" value="Jelly Rolls"/>
    <property type="match status" value="1"/>
</dbReference>
<feature type="domain" description="Cupin type-1" evidence="6">
    <location>
        <begin position="3"/>
        <end position="102"/>
    </location>
</feature>
<keyword evidence="8" id="KW-1185">Reference proteome</keyword>
<evidence type="ECO:0000256" key="2">
    <source>
        <dbReference type="ARBA" id="ARBA00007456"/>
    </source>
</evidence>
<gene>
    <name evidence="7" type="ORF">BU14_0209s0006</name>
</gene>
<dbReference type="InterPro" id="IPR006045">
    <property type="entry name" value="Cupin_1"/>
</dbReference>
<evidence type="ECO:0000259" key="6">
    <source>
        <dbReference type="Pfam" id="PF00190"/>
    </source>
</evidence>
<dbReference type="GO" id="GO:0005576">
    <property type="term" value="C:extracellular region"/>
    <property type="evidence" value="ECO:0007669"/>
    <property type="project" value="UniProtKB-SubCell"/>
</dbReference>
<evidence type="ECO:0000313" key="7">
    <source>
        <dbReference type="EMBL" id="OSX76014.1"/>
    </source>
</evidence>
<sequence>MADLNVAAVAVSLEAGAHHVPHTHPRAAEVLTLSAGTLAVWFVEENGHPDAPPRLLRNVLAGSGAAFIPRGLIHGAACVGVARCAYVSVLASGDPGVVSVGPRFCNAPPADVAAALGIPQADAETVCEGVVMTFATGQPTQ</sequence>
<evidence type="ECO:0000256" key="1">
    <source>
        <dbReference type="ARBA" id="ARBA00004613"/>
    </source>
</evidence>
<dbReference type="InterPro" id="IPR011051">
    <property type="entry name" value="RmlC_Cupin_sf"/>
</dbReference>
<dbReference type="Proteomes" id="UP000218209">
    <property type="component" value="Unassembled WGS sequence"/>
</dbReference>
<accession>A0A1X6P592</accession>
<dbReference type="Pfam" id="PF00190">
    <property type="entry name" value="Cupin_1"/>
    <property type="match status" value="1"/>
</dbReference>
<evidence type="ECO:0000313" key="8">
    <source>
        <dbReference type="Proteomes" id="UP000218209"/>
    </source>
</evidence>
<protein>
    <recommendedName>
        <fullName evidence="6">Cupin type-1 domain-containing protein</fullName>
    </recommendedName>
</protein>
<organism evidence="7 8">
    <name type="scientific">Porphyra umbilicalis</name>
    <name type="common">Purple laver</name>
    <name type="synonym">Red alga</name>
    <dbReference type="NCBI Taxonomy" id="2786"/>
    <lineage>
        <taxon>Eukaryota</taxon>
        <taxon>Rhodophyta</taxon>
        <taxon>Bangiophyceae</taxon>
        <taxon>Bangiales</taxon>
        <taxon>Bangiaceae</taxon>
        <taxon>Porphyra</taxon>
    </lineage>
</organism>
<dbReference type="SUPFAM" id="SSF51182">
    <property type="entry name" value="RmlC-like cupins"/>
    <property type="match status" value="1"/>
</dbReference>
<dbReference type="InterPro" id="IPR014710">
    <property type="entry name" value="RmlC-like_jellyroll"/>
</dbReference>
<comment type="similarity">
    <text evidence="2">Belongs to the germin family.</text>
</comment>
<dbReference type="PANTHER" id="PTHR31238">
    <property type="entry name" value="GERMIN-LIKE PROTEIN SUBFAMILY 3 MEMBER 3"/>
    <property type="match status" value="1"/>
</dbReference>
<evidence type="ECO:0000256" key="3">
    <source>
        <dbReference type="ARBA" id="ARBA00022525"/>
    </source>
</evidence>
<evidence type="ECO:0000256" key="5">
    <source>
        <dbReference type="ARBA" id="ARBA00023211"/>
    </source>
</evidence>
<dbReference type="OrthoDB" id="1858661at2759"/>
<proteinExistence type="inferred from homology"/>